<evidence type="ECO:0000313" key="3">
    <source>
        <dbReference type="Proteomes" id="UP000673447"/>
    </source>
</evidence>
<dbReference type="Pfam" id="PF22677">
    <property type="entry name" value="Ble-like_N"/>
    <property type="match status" value="1"/>
</dbReference>
<dbReference type="PANTHER" id="PTHR36503:SF2">
    <property type="entry name" value="BLR2408 PROTEIN"/>
    <property type="match status" value="1"/>
</dbReference>
<organism evidence="2 3">
    <name type="scientific">Pseudoxanthomonas helianthi</name>
    <dbReference type="NCBI Taxonomy" id="1453541"/>
    <lineage>
        <taxon>Bacteria</taxon>
        <taxon>Pseudomonadati</taxon>
        <taxon>Pseudomonadota</taxon>
        <taxon>Gammaproteobacteria</taxon>
        <taxon>Lysobacterales</taxon>
        <taxon>Lysobacteraceae</taxon>
        <taxon>Pseudoxanthomonas</taxon>
    </lineage>
</organism>
<dbReference type="InterPro" id="IPR037523">
    <property type="entry name" value="VOC_core"/>
</dbReference>
<dbReference type="AlphaFoldDB" id="A0A940X1T7"/>
<comment type="caution">
    <text evidence="2">The sequence shown here is derived from an EMBL/GenBank/DDBJ whole genome shotgun (WGS) entry which is preliminary data.</text>
</comment>
<reference evidence="2" key="1">
    <citation type="journal article" date="2016" name="Int. J. Syst. Evol. Microbiol.">
        <title>Pseudoxanthomonas helianthi sp. nov., isolated from roots of Jerusalem artichoke (Helianthus tuberosus).</title>
        <authorList>
            <person name="Kittiwongwattana C."/>
            <person name="Thawai C."/>
        </authorList>
    </citation>
    <scope>NUCLEOTIDE SEQUENCE</scope>
    <source>
        <strain evidence="2">110414</strain>
    </source>
</reference>
<evidence type="ECO:0000313" key="2">
    <source>
        <dbReference type="EMBL" id="MBP3983587.1"/>
    </source>
</evidence>
<gene>
    <name evidence="2" type="ORF">J5837_04035</name>
</gene>
<evidence type="ECO:0000259" key="1">
    <source>
        <dbReference type="PROSITE" id="PS51819"/>
    </source>
</evidence>
<dbReference type="PROSITE" id="PS51819">
    <property type="entry name" value="VOC"/>
    <property type="match status" value="1"/>
</dbReference>
<dbReference type="InterPro" id="IPR053863">
    <property type="entry name" value="Glyoxy/Ble-like_N"/>
</dbReference>
<dbReference type="RefSeq" id="WP_210535421.1">
    <property type="nucleotide sequence ID" value="NZ_JAGKTC010000001.1"/>
</dbReference>
<accession>A0A940X1T7</accession>
<protein>
    <submittedName>
        <fullName evidence="2">VOC family protein</fullName>
    </submittedName>
</protein>
<proteinExistence type="predicted"/>
<reference evidence="2" key="2">
    <citation type="submission" date="2021-03" db="EMBL/GenBank/DDBJ databases">
        <authorList>
            <person name="Cao W."/>
        </authorList>
    </citation>
    <scope>NUCLEOTIDE SEQUENCE</scope>
    <source>
        <strain evidence="2">110414</strain>
    </source>
</reference>
<dbReference type="Proteomes" id="UP000673447">
    <property type="component" value="Unassembled WGS sequence"/>
</dbReference>
<dbReference type="Gene3D" id="3.10.180.10">
    <property type="entry name" value="2,3-Dihydroxybiphenyl 1,2-Dioxygenase, domain 1"/>
    <property type="match status" value="1"/>
</dbReference>
<sequence>MPTQIFVNLPVADLEKSKAFYTALGHTLNPKFSDEKGACVVVSDTIFVMLLARPYFQEFTRKAVADANKELQTLIALSTGGRAEVDATMDKALAAGGKEAGEARDYGFMYQRSFEDPDGHTWEVFYMNEAEFPGA</sequence>
<dbReference type="InterPro" id="IPR029068">
    <property type="entry name" value="Glyas_Bleomycin-R_OHBP_Dase"/>
</dbReference>
<dbReference type="EMBL" id="JAGKTC010000001">
    <property type="protein sequence ID" value="MBP3983587.1"/>
    <property type="molecule type" value="Genomic_DNA"/>
</dbReference>
<keyword evidence="3" id="KW-1185">Reference proteome</keyword>
<name>A0A940X1T7_9GAMM</name>
<feature type="domain" description="VOC" evidence="1">
    <location>
        <begin position="3"/>
        <end position="127"/>
    </location>
</feature>
<dbReference type="PANTHER" id="PTHR36503">
    <property type="entry name" value="BLR2520 PROTEIN"/>
    <property type="match status" value="1"/>
</dbReference>
<dbReference type="SUPFAM" id="SSF54593">
    <property type="entry name" value="Glyoxalase/Bleomycin resistance protein/Dihydroxybiphenyl dioxygenase"/>
    <property type="match status" value="1"/>
</dbReference>